<dbReference type="EMBL" id="CATKSE010000001">
    <property type="protein sequence ID" value="CAI9086842.1"/>
    <property type="molecule type" value="Genomic_DNA"/>
</dbReference>
<dbReference type="Gene3D" id="3.30.43.10">
    <property type="entry name" value="Uridine Diphospho-n-acetylenolpyruvylglucosamine Reductase, domain 2"/>
    <property type="match status" value="1"/>
</dbReference>
<gene>
    <name evidence="4" type="ORF">OLC1_LOCUS24828</name>
</gene>
<evidence type="ECO:0000256" key="1">
    <source>
        <dbReference type="ARBA" id="ARBA00022630"/>
    </source>
</evidence>
<sequence>MTVMIMKLQDIIINIGFHLAVSLAVFAFASSAAQFSHHLDEPDNFLRCLNNTENTPKPSLIVVPFKESQVQTVIKCSNKNNSGLQMRVRSGGHDIEGSSYTSNVAPTLEENAVQLVHKSQQISTTMPLDLSFSIQFSSVISDQTNNKKPTVQASFICTLRGEGGVKELLSIMDRDFPELNVTKDDIFEMLWIQYLPFYSSYPINDYARFLTSRIPSSKPCFTAKSDFVKDSVPETGVQEIMNKLLEAPGGAGQLEWTFLGGGIMDKIPESEIPFPHRGYLFLAFEMVHWDKNNSPEEIDDFGRYVPNNPRPAYADYRDHDLGINSPDGTTTVEEARSTWGGPYFGVNFGRLVHVKSRVDPENFFRNEQSFPVLQLPYSSSF</sequence>
<comment type="caution">
    <text evidence="4">The sequence shown here is derived from an EMBL/GenBank/DDBJ whole genome shotgun (WGS) entry which is preliminary data.</text>
</comment>
<evidence type="ECO:0000313" key="5">
    <source>
        <dbReference type="Proteomes" id="UP001161247"/>
    </source>
</evidence>
<keyword evidence="1" id="KW-0285">Flavoprotein</keyword>
<dbReference type="SUPFAM" id="SSF56176">
    <property type="entry name" value="FAD-binding/transporter-associated domain-like"/>
    <property type="match status" value="1"/>
</dbReference>
<dbReference type="InterPro" id="IPR012951">
    <property type="entry name" value="BBE"/>
</dbReference>
<evidence type="ECO:0000313" key="4">
    <source>
        <dbReference type="EMBL" id="CAI9086842.1"/>
    </source>
</evidence>
<protein>
    <submittedName>
        <fullName evidence="4">OLC1v1020761C1</fullName>
    </submittedName>
</protein>
<dbReference type="InterPro" id="IPR016167">
    <property type="entry name" value="FAD-bd_PCMH_sub1"/>
</dbReference>
<keyword evidence="5" id="KW-1185">Reference proteome</keyword>
<evidence type="ECO:0000259" key="3">
    <source>
        <dbReference type="Pfam" id="PF08031"/>
    </source>
</evidence>
<keyword evidence="2" id="KW-0274">FAD</keyword>
<dbReference type="Pfam" id="PF08031">
    <property type="entry name" value="BBE"/>
    <property type="match status" value="1"/>
</dbReference>
<dbReference type="GO" id="GO:0016491">
    <property type="term" value="F:oxidoreductase activity"/>
    <property type="evidence" value="ECO:0007669"/>
    <property type="project" value="InterPro"/>
</dbReference>
<dbReference type="GO" id="GO:0050660">
    <property type="term" value="F:flavin adenine dinucleotide binding"/>
    <property type="evidence" value="ECO:0007669"/>
    <property type="project" value="InterPro"/>
</dbReference>
<dbReference type="Proteomes" id="UP001161247">
    <property type="component" value="Unassembled WGS sequence"/>
</dbReference>
<dbReference type="Gene3D" id="3.40.462.20">
    <property type="match status" value="1"/>
</dbReference>
<dbReference type="PANTHER" id="PTHR32448">
    <property type="entry name" value="OS08G0158400 PROTEIN"/>
    <property type="match status" value="1"/>
</dbReference>
<name>A0AAV1BUT8_OLDCO</name>
<reference evidence="4" key="1">
    <citation type="submission" date="2023-03" db="EMBL/GenBank/DDBJ databases">
        <authorList>
            <person name="Julca I."/>
        </authorList>
    </citation>
    <scope>NUCLEOTIDE SEQUENCE</scope>
</reference>
<dbReference type="AlphaFoldDB" id="A0AAV1BUT8"/>
<feature type="domain" description="Berberine/berberine-like" evidence="3">
    <location>
        <begin position="312"/>
        <end position="369"/>
    </location>
</feature>
<evidence type="ECO:0000256" key="2">
    <source>
        <dbReference type="ARBA" id="ARBA00022827"/>
    </source>
</evidence>
<dbReference type="InterPro" id="IPR036318">
    <property type="entry name" value="FAD-bd_PCMH-like_sf"/>
</dbReference>
<accession>A0AAV1BUT8</accession>
<proteinExistence type="predicted"/>
<organism evidence="4 5">
    <name type="scientific">Oldenlandia corymbosa var. corymbosa</name>
    <dbReference type="NCBI Taxonomy" id="529605"/>
    <lineage>
        <taxon>Eukaryota</taxon>
        <taxon>Viridiplantae</taxon>
        <taxon>Streptophyta</taxon>
        <taxon>Embryophyta</taxon>
        <taxon>Tracheophyta</taxon>
        <taxon>Spermatophyta</taxon>
        <taxon>Magnoliopsida</taxon>
        <taxon>eudicotyledons</taxon>
        <taxon>Gunneridae</taxon>
        <taxon>Pentapetalae</taxon>
        <taxon>asterids</taxon>
        <taxon>lamiids</taxon>
        <taxon>Gentianales</taxon>
        <taxon>Rubiaceae</taxon>
        <taxon>Rubioideae</taxon>
        <taxon>Spermacoceae</taxon>
        <taxon>Hedyotis-Oldenlandia complex</taxon>
        <taxon>Oldenlandia</taxon>
    </lineage>
</organism>